<dbReference type="InterPro" id="IPR022572">
    <property type="entry name" value="DNA_rep/recomb_RecO_N"/>
</dbReference>
<dbReference type="EMBL" id="BMLP01000010">
    <property type="protein sequence ID" value="GGO37747.1"/>
    <property type="molecule type" value="Genomic_DNA"/>
</dbReference>
<protein>
    <recommendedName>
        <fullName evidence="2 7">DNA repair protein RecO</fullName>
    </recommendedName>
    <alternativeName>
        <fullName evidence="6 7">Recombination protein O</fullName>
    </alternativeName>
</protein>
<keyword evidence="3 7" id="KW-0227">DNA damage</keyword>
<dbReference type="Proteomes" id="UP000598196">
    <property type="component" value="Unassembled WGS sequence"/>
</dbReference>
<dbReference type="InterPro" id="IPR042242">
    <property type="entry name" value="RecO_C"/>
</dbReference>
<evidence type="ECO:0000256" key="1">
    <source>
        <dbReference type="ARBA" id="ARBA00007452"/>
    </source>
</evidence>
<evidence type="ECO:0000256" key="7">
    <source>
        <dbReference type="HAMAP-Rule" id="MF_00201"/>
    </source>
</evidence>
<evidence type="ECO:0000313" key="10">
    <source>
        <dbReference type="Proteomes" id="UP000598196"/>
    </source>
</evidence>
<dbReference type="NCBIfam" id="TIGR00613">
    <property type="entry name" value="reco"/>
    <property type="match status" value="1"/>
</dbReference>
<dbReference type="InterPro" id="IPR003717">
    <property type="entry name" value="RecO"/>
</dbReference>
<comment type="similarity">
    <text evidence="1 7">Belongs to the RecO family.</text>
</comment>
<comment type="function">
    <text evidence="7">Involved in DNA repair and RecF pathway recombination.</text>
</comment>
<evidence type="ECO:0000256" key="2">
    <source>
        <dbReference type="ARBA" id="ARBA00021310"/>
    </source>
</evidence>
<evidence type="ECO:0000259" key="8">
    <source>
        <dbReference type="Pfam" id="PF11967"/>
    </source>
</evidence>
<name>A0A918DEB9_9RHOB</name>
<evidence type="ECO:0000256" key="3">
    <source>
        <dbReference type="ARBA" id="ARBA00022763"/>
    </source>
</evidence>
<organism evidence="9 10">
    <name type="scientific">Gemmobacter aquaticus</name>
    <dbReference type="NCBI Taxonomy" id="490185"/>
    <lineage>
        <taxon>Bacteria</taxon>
        <taxon>Pseudomonadati</taxon>
        <taxon>Pseudomonadota</taxon>
        <taxon>Alphaproteobacteria</taxon>
        <taxon>Rhodobacterales</taxon>
        <taxon>Paracoccaceae</taxon>
        <taxon>Gemmobacter</taxon>
    </lineage>
</organism>
<dbReference type="GO" id="GO:0006310">
    <property type="term" value="P:DNA recombination"/>
    <property type="evidence" value="ECO:0007669"/>
    <property type="project" value="UniProtKB-UniRule"/>
</dbReference>
<evidence type="ECO:0000256" key="4">
    <source>
        <dbReference type="ARBA" id="ARBA00023172"/>
    </source>
</evidence>
<keyword evidence="4 7" id="KW-0233">DNA recombination</keyword>
<keyword evidence="5 7" id="KW-0234">DNA repair</keyword>
<dbReference type="AlphaFoldDB" id="A0A918DEB9"/>
<dbReference type="GO" id="GO:0006302">
    <property type="term" value="P:double-strand break repair"/>
    <property type="evidence" value="ECO:0007669"/>
    <property type="project" value="TreeGrafter"/>
</dbReference>
<gene>
    <name evidence="7 9" type="primary">recO</name>
    <name evidence="9" type="ORF">GCM10010991_33910</name>
</gene>
<sequence length="240" mass="26254">MDWQDEGTLISSRPHGETSAIIEVFTAQHGLHAGVVRGGASRKVAATLQPGTQVAVEWRARLDEHLGVFTVEPLRSRAMLMEDRIALAGLNAICALLRFALPEREPHALLYARTQALLAAMQTADWPADYLRWEMALLEEVGFALDLTRCAATGSREDLAYVSPRTGRAVSRDGAGDWSSRLLPLPPGLLGQGPLVAEELIQGLAITGHFLGRELAELNHGKSLPEARARLLDLLQRRFQ</sequence>
<feature type="domain" description="DNA replication/recombination mediator RecO N-terminal" evidence="8">
    <location>
        <begin position="1"/>
        <end position="75"/>
    </location>
</feature>
<dbReference type="PANTHER" id="PTHR33991">
    <property type="entry name" value="DNA REPAIR PROTEIN RECO"/>
    <property type="match status" value="1"/>
</dbReference>
<evidence type="ECO:0000256" key="6">
    <source>
        <dbReference type="ARBA" id="ARBA00033409"/>
    </source>
</evidence>
<dbReference type="SUPFAM" id="SSF50249">
    <property type="entry name" value="Nucleic acid-binding proteins"/>
    <property type="match status" value="1"/>
</dbReference>
<keyword evidence="10" id="KW-1185">Reference proteome</keyword>
<dbReference type="SUPFAM" id="SSF57863">
    <property type="entry name" value="ArfGap/RecO-like zinc finger"/>
    <property type="match status" value="1"/>
</dbReference>
<evidence type="ECO:0000313" key="9">
    <source>
        <dbReference type="EMBL" id="GGO37747.1"/>
    </source>
</evidence>
<dbReference type="Gene3D" id="2.40.50.140">
    <property type="entry name" value="Nucleic acid-binding proteins"/>
    <property type="match status" value="1"/>
</dbReference>
<reference evidence="9 10" key="1">
    <citation type="journal article" date="2014" name="Int. J. Syst. Evol. Microbiol.">
        <title>Complete genome sequence of Corynebacterium casei LMG S-19264T (=DSM 44701T), isolated from a smear-ripened cheese.</title>
        <authorList>
            <consortium name="US DOE Joint Genome Institute (JGI-PGF)"/>
            <person name="Walter F."/>
            <person name="Albersmeier A."/>
            <person name="Kalinowski J."/>
            <person name="Ruckert C."/>
        </authorList>
    </citation>
    <scope>NUCLEOTIDE SEQUENCE [LARGE SCALE GENOMIC DNA]</scope>
    <source>
        <strain evidence="9 10">CGMCC 1.7029</strain>
    </source>
</reference>
<dbReference type="OrthoDB" id="9804792at2"/>
<evidence type="ECO:0000256" key="5">
    <source>
        <dbReference type="ARBA" id="ARBA00023204"/>
    </source>
</evidence>
<proteinExistence type="inferred from homology"/>
<dbReference type="Gene3D" id="1.20.1440.120">
    <property type="entry name" value="Recombination protein O, C-terminal domain"/>
    <property type="match status" value="1"/>
</dbReference>
<dbReference type="PANTHER" id="PTHR33991:SF1">
    <property type="entry name" value="DNA REPAIR PROTEIN RECO"/>
    <property type="match status" value="1"/>
</dbReference>
<dbReference type="RefSeq" id="WP_146284298.1">
    <property type="nucleotide sequence ID" value="NZ_BMLP01000010.1"/>
</dbReference>
<dbReference type="HAMAP" id="MF_00201">
    <property type="entry name" value="RecO"/>
    <property type="match status" value="1"/>
</dbReference>
<comment type="caution">
    <text evidence="9">The sequence shown here is derived from an EMBL/GenBank/DDBJ whole genome shotgun (WGS) entry which is preliminary data.</text>
</comment>
<accession>A0A918DEB9</accession>
<dbReference type="Pfam" id="PF02565">
    <property type="entry name" value="RecO_C"/>
    <property type="match status" value="1"/>
</dbReference>
<dbReference type="GO" id="GO:0043590">
    <property type="term" value="C:bacterial nucleoid"/>
    <property type="evidence" value="ECO:0007669"/>
    <property type="project" value="TreeGrafter"/>
</dbReference>
<dbReference type="InterPro" id="IPR037278">
    <property type="entry name" value="ARFGAP/RecO"/>
</dbReference>
<dbReference type="InterPro" id="IPR012340">
    <property type="entry name" value="NA-bd_OB-fold"/>
</dbReference>
<dbReference type="Pfam" id="PF11967">
    <property type="entry name" value="RecO_N"/>
    <property type="match status" value="1"/>
</dbReference>